<keyword evidence="9" id="KW-1185">Reference proteome</keyword>
<dbReference type="Proteomes" id="UP001165065">
    <property type="component" value="Unassembled WGS sequence"/>
</dbReference>
<evidence type="ECO:0000256" key="2">
    <source>
        <dbReference type="ARBA" id="ARBA00008789"/>
    </source>
</evidence>
<feature type="region of interest" description="Disordered" evidence="6">
    <location>
        <begin position="58"/>
        <end position="84"/>
    </location>
</feature>
<comment type="caution">
    <text evidence="8">The sequence shown here is derived from an EMBL/GenBank/DDBJ whole genome shotgun (WGS) entry which is preliminary data.</text>
</comment>
<dbReference type="EMBL" id="BRYA01000134">
    <property type="protein sequence ID" value="GMI40699.1"/>
    <property type="molecule type" value="Genomic_DNA"/>
</dbReference>
<accession>A0A9W7GBK6</accession>
<keyword evidence="5 7" id="KW-0472">Membrane</keyword>
<comment type="subcellular location">
    <subcellularLocation>
        <location evidence="1">Membrane</location>
        <topology evidence="1">Multi-pass membrane protein</topology>
    </subcellularLocation>
</comment>
<evidence type="ECO:0000313" key="9">
    <source>
        <dbReference type="Proteomes" id="UP001165065"/>
    </source>
</evidence>
<organism evidence="8 9">
    <name type="scientific">Triparma columacea</name>
    <dbReference type="NCBI Taxonomy" id="722753"/>
    <lineage>
        <taxon>Eukaryota</taxon>
        <taxon>Sar</taxon>
        <taxon>Stramenopiles</taxon>
        <taxon>Ochrophyta</taxon>
        <taxon>Bolidophyceae</taxon>
        <taxon>Parmales</taxon>
        <taxon>Triparmaceae</taxon>
        <taxon>Triparma</taxon>
    </lineage>
</organism>
<comment type="similarity">
    <text evidence="2">Belongs to the XK family.</text>
</comment>
<protein>
    <submittedName>
        <fullName evidence="8">Uncharacterized protein</fullName>
    </submittedName>
</protein>
<feature type="transmembrane region" description="Helical" evidence="7">
    <location>
        <begin position="432"/>
        <end position="451"/>
    </location>
</feature>
<reference evidence="9" key="1">
    <citation type="journal article" date="2023" name="Commun. Biol.">
        <title>Genome analysis of Parmales, the sister group of diatoms, reveals the evolutionary specialization of diatoms from phago-mixotrophs to photoautotrophs.</title>
        <authorList>
            <person name="Ban H."/>
            <person name="Sato S."/>
            <person name="Yoshikawa S."/>
            <person name="Yamada K."/>
            <person name="Nakamura Y."/>
            <person name="Ichinomiya M."/>
            <person name="Sato N."/>
            <person name="Blanc-Mathieu R."/>
            <person name="Endo H."/>
            <person name="Kuwata A."/>
            <person name="Ogata H."/>
        </authorList>
    </citation>
    <scope>NUCLEOTIDE SEQUENCE [LARGE SCALE GENOMIC DNA]</scope>
</reference>
<keyword evidence="4 7" id="KW-1133">Transmembrane helix</keyword>
<dbReference type="OrthoDB" id="270584at2759"/>
<feature type="transmembrane region" description="Helical" evidence="7">
    <location>
        <begin position="510"/>
        <end position="530"/>
    </location>
</feature>
<evidence type="ECO:0000256" key="1">
    <source>
        <dbReference type="ARBA" id="ARBA00004141"/>
    </source>
</evidence>
<feature type="region of interest" description="Disordered" evidence="6">
    <location>
        <begin position="1"/>
        <end position="27"/>
    </location>
</feature>
<dbReference type="AlphaFoldDB" id="A0A9W7GBK6"/>
<feature type="transmembrane region" description="Helical" evidence="7">
    <location>
        <begin position="327"/>
        <end position="348"/>
    </location>
</feature>
<keyword evidence="3 7" id="KW-0812">Transmembrane</keyword>
<name>A0A9W7GBK6_9STRA</name>
<evidence type="ECO:0000256" key="3">
    <source>
        <dbReference type="ARBA" id="ARBA00022692"/>
    </source>
</evidence>
<gene>
    <name evidence="8" type="ORF">TrCOL_g5094</name>
</gene>
<feature type="transmembrane region" description="Helical" evidence="7">
    <location>
        <begin position="225"/>
        <end position="246"/>
    </location>
</feature>
<feature type="transmembrane region" description="Helical" evidence="7">
    <location>
        <begin position="408"/>
        <end position="426"/>
    </location>
</feature>
<dbReference type="GO" id="GO:0005886">
    <property type="term" value="C:plasma membrane"/>
    <property type="evidence" value="ECO:0007669"/>
    <property type="project" value="UniProtKB-ARBA"/>
</dbReference>
<dbReference type="InterPro" id="IPR018629">
    <property type="entry name" value="XK-rel"/>
</dbReference>
<proteinExistence type="inferred from homology"/>
<dbReference type="Pfam" id="PF09815">
    <property type="entry name" value="XK-related"/>
    <property type="match status" value="1"/>
</dbReference>
<evidence type="ECO:0000256" key="4">
    <source>
        <dbReference type="ARBA" id="ARBA00022989"/>
    </source>
</evidence>
<evidence type="ECO:0000256" key="5">
    <source>
        <dbReference type="ARBA" id="ARBA00023136"/>
    </source>
</evidence>
<evidence type="ECO:0000256" key="6">
    <source>
        <dbReference type="SAM" id="MobiDB-lite"/>
    </source>
</evidence>
<evidence type="ECO:0000256" key="7">
    <source>
        <dbReference type="SAM" id="Phobius"/>
    </source>
</evidence>
<evidence type="ECO:0000313" key="8">
    <source>
        <dbReference type="EMBL" id="GMI40699.1"/>
    </source>
</evidence>
<sequence>MKVVPHVPEGDNAERRSPTSFHDHDDDEDIVDISEQSHLATNRKGSTQALGNVSGVITNVHDPKTSKHPTPATAPPTPLAPEVNISSSSLRRPLDPPEVIIWLYICLAQNKNVPTCQPDVKLPLCNLTKRDVADIASGLHYNLTHEVNEEEAVETFLHCYPSMQELNLAYGDFMNSLIVVSSEILSDQQKWAKVKLFASAGLSLCDMITDVFMVVEYFVRKEDKYAWAILGCIIFNLTSQSILTFLQHRKNNRRRQLKEQVYVWTLMKPGVNAWRVASRSQKEKGAVVSAIELAMCKGLELVVESIPGTLIQLMAIMRSGWAETSKMAYFSFFSCILTSAFTSAIMSWDWDSSKVQRRFVPWFYGYIPSNSFGKVAVFTSLFTLSSFNLLTRAFACLLFYLKGGVQQVAIFLGGEFLLFLIVKVLQGDLWHWLPIYGIPGACISFFFRLMAKLLSDWTAVAQSRHPSDVGGAYFSFNLGLTVATGAFAALSYNVGDGEGGMEGSLSENSVLIFMAFVCLGTVVSYALLLLSMKKEYRYTFFSVKTGKQYTQEIFTMNSDSERKFKILSKNTHLWKKTIGVQVKSWIGEKLPVWIEEQPEWFNDEKMSLITDDMVEDPAMLVRLRTKNVQGILDQRRRSSVVEDMLQALNSDEGGNK</sequence>
<feature type="compositionally biased region" description="Basic and acidic residues" evidence="6">
    <location>
        <begin position="8"/>
        <end position="24"/>
    </location>
</feature>
<feature type="transmembrane region" description="Helical" evidence="7">
    <location>
        <begin position="472"/>
        <end position="490"/>
    </location>
</feature>